<keyword evidence="3" id="KW-1185">Reference proteome</keyword>
<proteinExistence type="predicted"/>
<keyword evidence="1" id="KW-0472">Membrane</keyword>
<reference evidence="2" key="1">
    <citation type="submission" date="2020-11" db="EMBL/GenBank/DDBJ databases">
        <authorList>
            <person name="Whitehead M."/>
        </authorList>
    </citation>
    <scope>NUCLEOTIDE SEQUENCE</scope>
    <source>
        <strain evidence="2">EGII</strain>
    </source>
</reference>
<evidence type="ECO:0000313" key="3">
    <source>
        <dbReference type="Proteomes" id="UP000606786"/>
    </source>
</evidence>
<dbReference type="EMBL" id="CAJHJT010000034">
    <property type="protein sequence ID" value="CAD7005362.1"/>
    <property type="molecule type" value="Genomic_DNA"/>
</dbReference>
<dbReference type="AlphaFoldDB" id="A0A811V1D8"/>
<accession>A0A811V1D8</accession>
<dbReference type="Proteomes" id="UP000606786">
    <property type="component" value="Unassembled WGS sequence"/>
</dbReference>
<gene>
    <name evidence="2" type="ORF">CCAP1982_LOCUS13722</name>
</gene>
<evidence type="ECO:0000256" key="1">
    <source>
        <dbReference type="SAM" id="Phobius"/>
    </source>
</evidence>
<sequence length="236" mass="27689">MLLIRNGGLEWLEDYNDCHTQAESNSRRSIAVIVDASNYSRCTFEALFMSVKNSGKYSYSNNIKNRNAQLWFLKMREKQTQIIAIAMQAFEVFYQQTETAVNYLYILVMCILPFLWFGDCKKTMSLLFKKIILPNFKEYEIQWDFPRNLQFVLITLGVGLFFLHRSWRLRLQEARCERIKMESAFTETHELHQLKLKLLQAVDKIAAEKILPPTAYDTMAMGKPVKRPIFTVAEES</sequence>
<evidence type="ECO:0000313" key="2">
    <source>
        <dbReference type="EMBL" id="CAD7005362.1"/>
    </source>
</evidence>
<keyword evidence="1" id="KW-1133">Transmembrane helix</keyword>
<protein>
    <submittedName>
        <fullName evidence="2">(Mediterranean fruit fly) hypothetical protein</fullName>
    </submittedName>
</protein>
<keyword evidence="1" id="KW-0812">Transmembrane</keyword>
<feature type="transmembrane region" description="Helical" evidence="1">
    <location>
        <begin position="100"/>
        <end position="118"/>
    </location>
</feature>
<comment type="caution">
    <text evidence="2">The sequence shown here is derived from an EMBL/GenBank/DDBJ whole genome shotgun (WGS) entry which is preliminary data.</text>
</comment>
<organism evidence="2 3">
    <name type="scientific">Ceratitis capitata</name>
    <name type="common">Mediterranean fruit fly</name>
    <name type="synonym">Tephritis capitata</name>
    <dbReference type="NCBI Taxonomy" id="7213"/>
    <lineage>
        <taxon>Eukaryota</taxon>
        <taxon>Metazoa</taxon>
        <taxon>Ecdysozoa</taxon>
        <taxon>Arthropoda</taxon>
        <taxon>Hexapoda</taxon>
        <taxon>Insecta</taxon>
        <taxon>Pterygota</taxon>
        <taxon>Neoptera</taxon>
        <taxon>Endopterygota</taxon>
        <taxon>Diptera</taxon>
        <taxon>Brachycera</taxon>
        <taxon>Muscomorpha</taxon>
        <taxon>Tephritoidea</taxon>
        <taxon>Tephritidae</taxon>
        <taxon>Ceratitis</taxon>
        <taxon>Ceratitis</taxon>
    </lineage>
</organism>
<feature type="transmembrane region" description="Helical" evidence="1">
    <location>
        <begin position="145"/>
        <end position="163"/>
    </location>
</feature>
<name>A0A811V1D8_CERCA</name>